<evidence type="ECO:0000256" key="4">
    <source>
        <dbReference type="ARBA" id="ARBA00023315"/>
    </source>
</evidence>
<dbReference type="SUPFAM" id="SSF51230">
    <property type="entry name" value="Single hybrid motif"/>
    <property type="match status" value="1"/>
</dbReference>
<evidence type="ECO:0000313" key="7">
    <source>
        <dbReference type="Proteomes" id="UP000326354"/>
    </source>
</evidence>
<dbReference type="GO" id="GO:0016407">
    <property type="term" value="F:acetyltransferase activity"/>
    <property type="evidence" value="ECO:0007669"/>
    <property type="project" value="TreeGrafter"/>
</dbReference>
<dbReference type="Proteomes" id="UP000326354">
    <property type="component" value="Chromosome"/>
</dbReference>
<evidence type="ECO:0000259" key="5">
    <source>
        <dbReference type="PROSITE" id="PS50968"/>
    </source>
</evidence>
<dbReference type="Gene3D" id="2.40.50.100">
    <property type="match status" value="1"/>
</dbReference>
<evidence type="ECO:0000313" key="6">
    <source>
        <dbReference type="EMBL" id="BBM85907.1"/>
    </source>
</evidence>
<dbReference type="AlphaFoldDB" id="A0A5S9IQL0"/>
<evidence type="ECO:0000256" key="1">
    <source>
        <dbReference type="ARBA" id="ARBA00001938"/>
    </source>
</evidence>
<evidence type="ECO:0000256" key="2">
    <source>
        <dbReference type="ARBA" id="ARBA00011484"/>
    </source>
</evidence>
<dbReference type="InterPro" id="IPR050743">
    <property type="entry name" value="2-oxoacid_DH_E2_comp"/>
</dbReference>
<protein>
    <submittedName>
        <fullName evidence="6">Dihydrolipoamide acetyltransferase component of pyruvate dehydrogenase complex</fullName>
    </submittedName>
</protein>
<dbReference type="PROSITE" id="PS50968">
    <property type="entry name" value="BIOTINYL_LIPOYL"/>
    <property type="match status" value="1"/>
</dbReference>
<feature type="domain" description="Lipoyl-binding" evidence="5">
    <location>
        <begin position="1"/>
        <end position="76"/>
    </location>
</feature>
<comment type="subunit">
    <text evidence="2">Forms a 24-polypeptide structural core with octahedral symmetry.</text>
</comment>
<comment type="cofactor">
    <cofactor evidence="1">
        <name>(R)-lipoate</name>
        <dbReference type="ChEBI" id="CHEBI:83088"/>
    </cofactor>
</comment>
<dbReference type="PANTHER" id="PTHR43178:SF5">
    <property type="entry name" value="LIPOAMIDE ACYLTRANSFERASE COMPONENT OF BRANCHED-CHAIN ALPHA-KETO ACID DEHYDROGENASE COMPLEX, MITOCHONDRIAL"/>
    <property type="match status" value="1"/>
</dbReference>
<organism evidence="6 7">
    <name type="scientific">Uabimicrobium amorphum</name>
    <dbReference type="NCBI Taxonomy" id="2596890"/>
    <lineage>
        <taxon>Bacteria</taxon>
        <taxon>Pseudomonadati</taxon>
        <taxon>Planctomycetota</taxon>
        <taxon>Candidatus Uabimicrobiia</taxon>
        <taxon>Candidatus Uabimicrobiales</taxon>
        <taxon>Candidatus Uabimicrobiaceae</taxon>
        <taxon>Candidatus Uabimicrobium</taxon>
    </lineage>
</organism>
<dbReference type="InterPro" id="IPR011053">
    <property type="entry name" value="Single_hybrid_motif"/>
</dbReference>
<gene>
    <name evidence="6" type="ORF">UABAM_04289</name>
</gene>
<dbReference type="Pfam" id="PF00364">
    <property type="entry name" value="Biotin_lipoyl"/>
    <property type="match status" value="1"/>
</dbReference>
<dbReference type="EMBL" id="AP019860">
    <property type="protein sequence ID" value="BBM85907.1"/>
    <property type="molecule type" value="Genomic_DNA"/>
</dbReference>
<proteinExistence type="predicted"/>
<dbReference type="GO" id="GO:0005737">
    <property type="term" value="C:cytoplasm"/>
    <property type="evidence" value="ECO:0007669"/>
    <property type="project" value="TreeGrafter"/>
</dbReference>
<keyword evidence="3 6" id="KW-0808">Transferase</keyword>
<keyword evidence="6" id="KW-0670">Pyruvate</keyword>
<keyword evidence="4" id="KW-0012">Acyltransferase</keyword>
<keyword evidence="7" id="KW-1185">Reference proteome</keyword>
<evidence type="ECO:0000256" key="3">
    <source>
        <dbReference type="ARBA" id="ARBA00022679"/>
    </source>
</evidence>
<reference evidence="6 7" key="1">
    <citation type="submission" date="2019-08" db="EMBL/GenBank/DDBJ databases">
        <title>Complete genome sequence of Candidatus Uab amorphum.</title>
        <authorList>
            <person name="Shiratori T."/>
            <person name="Suzuki S."/>
            <person name="Kakizawa Y."/>
            <person name="Ishida K."/>
        </authorList>
    </citation>
    <scope>NUCLEOTIDE SEQUENCE [LARGE SCALE GENOMIC DNA]</scope>
    <source>
        <strain evidence="6 7">SRT547</strain>
    </source>
</reference>
<dbReference type="GO" id="GO:0031405">
    <property type="term" value="F:lipoic acid binding"/>
    <property type="evidence" value="ECO:0007669"/>
    <property type="project" value="TreeGrafter"/>
</dbReference>
<dbReference type="KEGG" id="uam:UABAM_04289"/>
<dbReference type="RefSeq" id="WP_173013472.1">
    <property type="nucleotide sequence ID" value="NZ_AP019860.1"/>
</dbReference>
<dbReference type="InterPro" id="IPR000089">
    <property type="entry name" value="Biotin_lipoyl"/>
</dbReference>
<dbReference type="CDD" id="cd06849">
    <property type="entry name" value="lipoyl_domain"/>
    <property type="match status" value="1"/>
</dbReference>
<accession>A0A5S9IQL0</accession>
<dbReference type="PANTHER" id="PTHR43178">
    <property type="entry name" value="DIHYDROLIPOAMIDE ACETYLTRANSFERASE COMPONENT OF PYRUVATE DEHYDROGENASE COMPLEX"/>
    <property type="match status" value="1"/>
</dbReference>
<name>A0A5S9IQL0_UABAM</name>
<sequence length="78" mass="8584">MMELKFPDLGNGISEGQVIKWLAKEGEVVQKSQNVLYVETFKTMIEIPATSTGKIRQQKCKIGDMVKAGDVIAVIDAD</sequence>